<dbReference type="PROSITE" id="PS51391">
    <property type="entry name" value="CID"/>
    <property type="match status" value="1"/>
</dbReference>
<keyword evidence="4" id="KW-1185">Reference proteome</keyword>
<dbReference type="Pfam" id="PF04818">
    <property type="entry name" value="CID"/>
    <property type="match status" value="1"/>
</dbReference>
<feature type="compositionally biased region" description="Low complexity" evidence="1">
    <location>
        <begin position="176"/>
        <end position="187"/>
    </location>
</feature>
<dbReference type="PANTHER" id="PTHR12460:SF0">
    <property type="entry name" value="CID DOMAIN-CONTAINING PROTEIN-RELATED"/>
    <property type="match status" value="1"/>
</dbReference>
<dbReference type="EMBL" id="JAPQKT010000009">
    <property type="protein sequence ID" value="KAJ5221471.1"/>
    <property type="molecule type" value="Genomic_DNA"/>
</dbReference>
<reference evidence="3" key="1">
    <citation type="submission" date="2022-11" db="EMBL/GenBank/DDBJ databases">
        <authorList>
            <person name="Petersen C."/>
        </authorList>
    </citation>
    <scope>NUCLEOTIDE SEQUENCE</scope>
    <source>
        <strain evidence="3">IBT 23319</strain>
    </source>
</reference>
<dbReference type="Gene3D" id="1.25.40.90">
    <property type="match status" value="1"/>
</dbReference>
<dbReference type="FunFam" id="1.25.40.90:FF:000030">
    <property type="entry name" value="DUF618 domain protein"/>
    <property type="match status" value="1"/>
</dbReference>
<dbReference type="InterPro" id="IPR008942">
    <property type="entry name" value="ENTH_VHS"/>
</dbReference>
<dbReference type="GO" id="GO:0099122">
    <property type="term" value="F:RNA polymerase II C-terminal domain binding"/>
    <property type="evidence" value="ECO:0007669"/>
    <property type="project" value="InterPro"/>
</dbReference>
<accession>A0A9W9NKG6</accession>
<evidence type="ECO:0000313" key="3">
    <source>
        <dbReference type="EMBL" id="KAJ5221471.1"/>
    </source>
</evidence>
<evidence type="ECO:0000313" key="4">
    <source>
        <dbReference type="Proteomes" id="UP001147733"/>
    </source>
</evidence>
<dbReference type="RefSeq" id="XP_056496394.1">
    <property type="nucleotide sequence ID" value="XM_056649263.1"/>
</dbReference>
<evidence type="ECO:0000259" key="2">
    <source>
        <dbReference type="PROSITE" id="PS51391"/>
    </source>
</evidence>
<comment type="caution">
    <text evidence="3">The sequence shown here is derived from an EMBL/GenBank/DDBJ whole genome shotgun (WGS) entry which is preliminary data.</text>
</comment>
<dbReference type="SMART" id="SM00582">
    <property type="entry name" value="RPR"/>
    <property type="match status" value="1"/>
</dbReference>
<dbReference type="SUPFAM" id="SSF48464">
    <property type="entry name" value="ENTH/VHS domain"/>
    <property type="match status" value="1"/>
</dbReference>
<organism evidence="3 4">
    <name type="scientific">Penicillium citrinum</name>
    <dbReference type="NCBI Taxonomy" id="5077"/>
    <lineage>
        <taxon>Eukaryota</taxon>
        <taxon>Fungi</taxon>
        <taxon>Dikarya</taxon>
        <taxon>Ascomycota</taxon>
        <taxon>Pezizomycotina</taxon>
        <taxon>Eurotiomycetes</taxon>
        <taxon>Eurotiomycetidae</taxon>
        <taxon>Eurotiales</taxon>
        <taxon>Aspergillaceae</taxon>
        <taxon>Penicillium</taxon>
    </lineage>
</organism>
<gene>
    <name evidence="3" type="ORF">N7469_010358</name>
</gene>
<dbReference type="InterPro" id="IPR047883">
    <property type="entry name" value="Rtt103-like_CID"/>
</dbReference>
<name>A0A9W9NKG6_PENCI</name>
<dbReference type="PANTHER" id="PTHR12460">
    <property type="entry name" value="CYCLIN-DEPENDENT KINASE INHIBITOR-RELATED PROTEIN"/>
    <property type="match status" value="1"/>
</dbReference>
<reference evidence="3" key="2">
    <citation type="journal article" date="2023" name="IMA Fungus">
        <title>Comparative genomic study of the Penicillium genus elucidates a diverse pangenome and 15 lateral gene transfer events.</title>
        <authorList>
            <person name="Petersen C."/>
            <person name="Sorensen T."/>
            <person name="Nielsen M.R."/>
            <person name="Sondergaard T.E."/>
            <person name="Sorensen J.L."/>
            <person name="Fitzpatrick D.A."/>
            <person name="Frisvad J.C."/>
            <person name="Nielsen K.L."/>
        </authorList>
    </citation>
    <scope>NUCLEOTIDE SEQUENCE</scope>
    <source>
        <strain evidence="3">IBT 23319</strain>
    </source>
</reference>
<dbReference type="GeneID" id="81388430"/>
<feature type="region of interest" description="Disordered" evidence="1">
    <location>
        <begin position="248"/>
        <end position="374"/>
    </location>
</feature>
<dbReference type="InterPro" id="IPR006569">
    <property type="entry name" value="CID_dom"/>
</dbReference>
<feature type="domain" description="CID" evidence="2">
    <location>
        <begin position="1"/>
        <end position="133"/>
    </location>
</feature>
<feature type="compositionally biased region" description="Basic and acidic residues" evidence="1">
    <location>
        <begin position="248"/>
        <end position="280"/>
    </location>
</feature>
<protein>
    <recommendedName>
        <fullName evidence="2">CID domain-containing protein</fullName>
    </recommendedName>
</protein>
<dbReference type="OrthoDB" id="10069473at2759"/>
<dbReference type="AlphaFoldDB" id="A0A9W9NKG6"/>
<evidence type="ECO:0000256" key="1">
    <source>
        <dbReference type="SAM" id="MobiDB-lite"/>
    </source>
</evidence>
<feature type="region of interest" description="Disordered" evidence="1">
    <location>
        <begin position="176"/>
        <end position="202"/>
    </location>
</feature>
<proteinExistence type="predicted"/>
<sequence>MAYTDDAVKAKLSALNETQESIVTVAQWVMFHRRHADRTAQIWLQKVRDSPPPKRLNLVYLANEVAQQSKARGRDEFLIAFAPIIAEASATAYKGTSVDIQGKLRRVIEVWRQRNVFEGPILDAVEARVNEIDKNRFTTKKQPLGGSFFKDSSSGSVPSELQPLVPLQAALTKAAMSSSTSTTTATAESEKLLNPEDQPSPPVHAARLTALLKTLANAESSVSEVIKSRKALIDGLEKLLATNRAELTKEESAATQLSEKKTQTEAKRREVEDAIVRDLSYENSGGPQPGGDGAEYARPEVEALTPPPVEALTPVGSPKPEQPQASHGPFTSEPSVSLPEGLVIPNVGQPDNNIPYPDSSSVSPGGGNDFDLSTNGAAKRRKVVHGEEDYAQFANEDLDADVAKLIAEQGR</sequence>
<dbReference type="CDD" id="cd17003">
    <property type="entry name" value="CID_Rtt103"/>
    <property type="match status" value="1"/>
</dbReference>
<dbReference type="Proteomes" id="UP001147733">
    <property type="component" value="Unassembled WGS sequence"/>
</dbReference>
<dbReference type="GO" id="GO:0031124">
    <property type="term" value="P:mRNA 3'-end processing"/>
    <property type="evidence" value="ECO:0007669"/>
    <property type="project" value="InterPro"/>
</dbReference>